<comment type="function">
    <text evidence="1 9">May be involved in fusion of retrograde transport vesicles derived from an endocytic compartment with the Golgi complex.</text>
</comment>
<organism evidence="10 11">
    <name type="scientific">Nesidiocoris tenuis</name>
    <dbReference type="NCBI Taxonomy" id="355587"/>
    <lineage>
        <taxon>Eukaryota</taxon>
        <taxon>Metazoa</taxon>
        <taxon>Ecdysozoa</taxon>
        <taxon>Arthropoda</taxon>
        <taxon>Hexapoda</taxon>
        <taxon>Insecta</taxon>
        <taxon>Pterygota</taxon>
        <taxon>Neoptera</taxon>
        <taxon>Paraneoptera</taxon>
        <taxon>Hemiptera</taxon>
        <taxon>Heteroptera</taxon>
        <taxon>Panheteroptera</taxon>
        <taxon>Cimicomorpha</taxon>
        <taxon>Miridae</taxon>
        <taxon>Dicyphina</taxon>
        <taxon>Nesidiocoris</taxon>
    </lineage>
</organism>
<dbReference type="Pfam" id="PF04178">
    <property type="entry name" value="Got1"/>
    <property type="match status" value="1"/>
</dbReference>
<dbReference type="GO" id="GO:0016192">
    <property type="term" value="P:vesicle-mediated transport"/>
    <property type="evidence" value="ECO:0007669"/>
    <property type="project" value="InterPro"/>
</dbReference>
<evidence type="ECO:0000256" key="2">
    <source>
        <dbReference type="ARBA" id="ARBA00004141"/>
    </source>
</evidence>
<evidence type="ECO:0000256" key="4">
    <source>
        <dbReference type="ARBA" id="ARBA00022692"/>
    </source>
</evidence>
<feature type="transmembrane region" description="Helical" evidence="9">
    <location>
        <begin position="134"/>
        <end position="154"/>
    </location>
</feature>
<evidence type="ECO:0000313" key="11">
    <source>
        <dbReference type="Proteomes" id="UP000479000"/>
    </source>
</evidence>
<evidence type="ECO:0000256" key="7">
    <source>
        <dbReference type="ARBA" id="ARBA00023136"/>
    </source>
</evidence>
<reference evidence="10 11" key="1">
    <citation type="submission" date="2020-02" db="EMBL/GenBank/DDBJ databases">
        <authorList>
            <person name="Ferguson B K."/>
        </authorList>
    </citation>
    <scope>NUCLEOTIDE SEQUENCE [LARGE SCALE GENOMIC DNA]</scope>
</reference>
<feature type="transmembrane region" description="Helical" evidence="9">
    <location>
        <begin position="75"/>
        <end position="98"/>
    </location>
</feature>
<evidence type="ECO:0000256" key="9">
    <source>
        <dbReference type="RuleBase" id="RU363111"/>
    </source>
</evidence>
<evidence type="ECO:0000313" key="10">
    <source>
        <dbReference type="EMBL" id="CAA9994814.1"/>
    </source>
</evidence>
<accession>A0A6H5FYP5</accession>
<keyword evidence="6 9" id="KW-1133">Transmembrane helix</keyword>
<keyword evidence="3 9" id="KW-0813">Transport</keyword>
<evidence type="ECO:0000256" key="1">
    <source>
        <dbReference type="ARBA" id="ARBA00003566"/>
    </source>
</evidence>
<dbReference type="PANTHER" id="PTHR23137:SF6">
    <property type="entry name" value="VESICLE TRANSPORT PROTEIN"/>
    <property type="match status" value="1"/>
</dbReference>
<sequence>MFNCGYIISIIKVPDPFHDNGIGICLTSDFKFQNMDATTLSWETRIKAFILCFVLGIIISIFGSLALFLGKGLALFAIFYTLGNIVSMISTCFLMGPVNQIKKMFASTRIVATILVLAMIVITCIAAFHKNAPLSLLCMVLQWLAMTWYSLSYIPYARDAVKKTFETCIA</sequence>
<evidence type="ECO:0000256" key="3">
    <source>
        <dbReference type="ARBA" id="ARBA00022448"/>
    </source>
</evidence>
<evidence type="ECO:0000256" key="5">
    <source>
        <dbReference type="ARBA" id="ARBA00022927"/>
    </source>
</evidence>
<keyword evidence="11" id="KW-1185">Reference proteome</keyword>
<dbReference type="GO" id="GO:0005737">
    <property type="term" value="C:cytoplasm"/>
    <property type="evidence" value="ECO:0007669"/>
    <property type="project" value="UniProtKB-ARBA"/>
</dbReference>
<name>A0A6H5FYP5_9HEMI</name>
<dbReference type="PANTHER" id="PTHR23137">
    <property type="entry name" value="VESICLE TRANSPORT PROTEIN-RELATED"/>
    <property type="match status" value="1"/>
</dbReference>
<comment type="subcellular location">
    <subcellularLocation>
        <location evidence="2 9">Membrane</location>
        <topology evidence="2 9">Multi-pass membrane protein</topology>
    </subcellularLocation>
</comment>
<dbReference type="EMBL" id="CADCXU010002640">
    <property type="protein sequence ID" value="CAA9994814.1"/>
    <property type="molecule type" value="Genomic_DNA"/>
</dbReference>
<dbReference type="GO" id="GO:0016020">
    <property type="term" value="C:membrane"/>
    <property type="evidence" value="ECO:0007669"/>
    <property type="project" value="UniProtKB-SubCell"/>
</dbReference>
<proteinExistence type="inferred from homology"/>
<feature type="transmembrane region" description="Helical" evidence="9">
    <location>
        <begin position="110"/>
        <end position="128"/>
    </location>
</feature>
<dbReference type="GO" id="GO:0012505">
    <property type="term" value="C:endomembrane system"/>
    <property type="evidence" value="ECO:0007669"/>
    <property type="project" value="UniProtKB-ARBA"/>
</dbReference>
<evidence type="ECO:0000256" key="8">
    <source>
        <dbReference type="ARBA" id="ARBA00025800"/>
    </source>
</evidence>
<dbReference type="InterPro" id="IPR007305">
    <property type="entry name" value="Vesicle_transpt_Got1/SFT2"/>
</dbReference>
<dbReference type="OrthoDB" id="73614at2759"/>
<dbReference type="AlphaFoldDB" id="A0A6H5FYP5"/>
<dbReference type="InterPro" id="IPR011691">
    <property type="entry name" value="Vesicle_transpt_SFT2"/>
</dbReference>
<dbReference type="Proteomes" id="UP000479000">
    <property type="component" value="Unassembled WGS sequence"/>
</dbReference>
<evidence type="ECO:0000256" key="6">
    <source>
        <dbReference type="ARBA" id="ARBA00022989"/>
    </source>
</evidence>
<gene>
    <name evidence="10" type="ORF">NTEN_LOCUS1630</name>
</gene>
<comment type="similarity">
    <text evidence="8 9">Belongs to the SFT2 family.</text>
</comment>
<feature type="transmembrane region" description="Helical" evidence="9">
    <location>
        <begin position="48"/>
        <end position="69"/>
    </location>
</feature>
<dbReference type="GO" id="GO:0015031">
    <property type="term" value="P:protein transport"/>
    <property type="evidence" value="ECO:0007669"/>
    <property type="project" value="UniProtKB-KW"/>
</dbReference>
<protein>
    <recommendedName>
        <fullName evidence="9">Vesicle transport protein</fullName>
    </recommendedName>
</protein>
<keyword evidence="5 9" id="KW-0653">Protein transport</keyword>
<keyword evidence="4 9" id="KW-0812">Transmembrane</keyword>
<keyword evidence="7 9" id="KW-0472">Membrane</keyword>